<feature type="compositionally biased region" description="Basic residues" evidence="1">
    <location>
        <begin position="99"/>
        <end position="110"/>
    </location>
</feature>
<reference evidence="2" key="1">
    <citation type="journal article" date="2020" name="Nature">
        <title>Giant virus diversity and host interactions through global metagenomics.</title>
        <authorList>
            <person name="Schulz F."/>
            <person name="Roux S."/>
            <person name="Paez-Espino D."/>
            <person name="Jungbluth S."/>
            <person name="Walsh D.A."/>
            <person name="Denef V.J."/>
            <person name="McMahon K.D."/>
            <person name="Konstantinidis K.T."/>
            <person name="Eloe-Fadrosh E.A."/>
            <person name="Kyrpides N.C."/>
            <person name="Woyke T."/>
        </authorList>
    </citation>
    <scope>NUCLEOTIDE SEQUENCE</scope>
    <source>
        <strain evidence="2">GVMAG-M-3300010158-59</strain>
    </source>
</reference>
<organism evidence="2">
    <name type="scientific">viral metagenome</name>
    <dbReference type="NCBI Taxonomy" id="1070528"/>
    <lineage>
        <taxon>unclassified sequences</taxon>
        <taxon>metagenomes</taxon>
        <taxon>organismal metagenomes</taxon>
    </lineage>
</organism>
<dbReference type="EMBL" id="MN739105">
    <property type="protein sequence ID" value="QHS89114.1"/>
    <property type="molecule type" value="Genomic_DNA"/>
</dbReference>
<protein>
    <submittedName>
        <fullName evidence="2">Uncharacterized protein</fullName>
    </submittedName>
</protein>
<accession>A0A6C0BBE1</accession>
<proteinExistence type="predicted"/>
<dbReference type="AlphaFoldDB" id="A0A6C0BBE1"/>
<sequence length="123" mass="15165">MYFDDFIPKRRHHVSESKFKYRFKNEFYNQCAIDTLGESLCEQMKNGTLQWGKLEDEQFVIAEFLHRQLEKYEYKEENPEQEMKEEIKENLNLTLHSEKHQKKKKKRDRRVKTNDRTILFQTS</sequence>
<evidence type="ECO:0000256" key="1">
    <source>
        <dbReference type="SAM" id="MobiDB-lite"/>
    </source>
</evidence>
<evidence type="ECO:0000313" key="2">
    <source>
        <dbReference type="EMBL" id="QHS89114.1"/>
    </source>
</evidence>
<name>A0A6C0BBE1_9ZZZZ</name>
<feature type="region of interest" description="Disordered" evidence="1">
    <location>
        <begin position="94"/>
        <end position="123"/>
    </location>
</feature>